<dbReference type="PANTHER" id="PTHR10044">
    <property type="entry name" value="INHIBITOR OF APOPTOSIS"/>
    <property type="match status" value="1"/>
</dbReference>
<evidence type="ECO:0000313" key="6">
    <source>
        <dbReference type="EMBL" id="AQQ79947.1"/>
    </source>
</evidence>
<dbReference type="CDD" id="cd00022">
    <property type="entry name" value="BIR"/>
    <property type="match status" value="2"/>
</dbReference>
<evidence type="ECO:0000256" key="4">
    <source>
        <dbReference type="PROSITE-ProRule" id="PRU00175"/>
    </source>
</evidence>
<dbReference type="Proteomes" id="UP000203066">
    <property type="component" value="Segment"/>
</dbReference>
<keyword evidence="7" id="KW-1185">Reference proteome</keyword>
<dbReference type="GO" id="GO:0043027">
    <property type="term" value="F:cysteine-type endopeptidase inhibitor activity involved in apoptotic process"/>
    <property type="evidence" value="ECO:0007669"/>
    <property type="project" value="TreeGrafter"/>
</dbReference>
<evidence type="ECO:0000259" key="5">
    <source>
        <dbReference type="PROSITE" id="PS50089"/>
    </source>
</evidence>
<dbReference type="PROSITE" id="PS50143">
    <property type="entry name" value="BIR_REPEAT_2"/>
    <property type="match status" value="2"/>
</dbReference>
<dbReference type="PROSITE" id="PS50089">
    <property type="entry name" value="ZF_RING_2"/>
    <property type="match status" value="1"/>
</dbReference>
<dbReference type="SUPFAM" id="SSF57924">
    <property type="entry name" value="Inhibitor of apoptosis (IAP) repeat"/>
    <property type="match status" value="2"/>
</dbReference>
<dbReference type="Pfam" id="PF13920">
    <property type="entry name" value="zf-C3HC4_3"/>
    <property type="match status" value="1"/>
</dbReference>
<dbReference type="InterPro" id="IPR001370">
    <property type="entry name" value="BIR_rpt"/>
</dbReference>
<protein>
    <submittedName>
        <fullName evidence="6">Putative inhibitor of apoptosis</fullName>
    </submittedName>
</protein>
<gene>
    <name evidence="6" type="ORF">LbFV_ORF27</name>
</gene>
<dbReference type="PANTHER" id="PTHR10044:SF174">
    <property type="entry name" value="DEATH-ASSOCIATED INHIBITOR OF APOPTOSIS 1"/>
    <property type="match status" value="1"/>
</dbReference>
<evidence type="ECO:0000313" key="7">
    <source>
        <dbReference type="Proteomes" id="UP000203066"/>
    </source>
</evidence>
<evidence type="ECO:0000256" key="3">
    <source>
        <dbReference type="ARBA" id="ARBA00022833"/>
    </source>
</evidence>
<dbReference type="GO" id="GO:0051726">
    <property type="term" value="P:regulation of cell cycle"/>
    <property type="evidence" value="ECO:0007669"/>
    <property type="project" value="TreeGrafter"/>
</dbReference>
<dbReference type="OrthoDB" id="9255at10239"/>
<sequence>MEQNYRIEELRLKSFEHAIEWPLIFLKADLFAKAGLYYIGENDSVKCFECNVTIMKWEEDDEPLACHKRWSARCRFIRKIACGNVPIGIDPNTVPIPKRSYDVCGSSSSIPAAEINVCGGRGGGGDGIDCCGIYTDEFLKETKKNTKKELKKNGIIKSKKSYYPNYSTNESRLITFETWPKAMMRIKEQLSNAGFFYSGNGDKVLCYQCGGSINNFELHDDPWIRHAKEYPNCLYVFLVKGQDYINRIQDLKINNLNSCLENVSLDVDNKKNDINSITTVIDNNIVTNDDGRICKICYNEEIGVVFLPCGHIVACIKCAPGMMNCPVCRKPVSMNIRTFFS</sequence>
<dbReference type="InterPro" id="IPR050784">
    <property type="entry name" value="IAP"/>
</dbReference>
<keyword evidence="2 4" id="KW-0863">Zinc-finger</keyword>
<dbReference type="SMART" id="SM00184">
    <property type="entry name" value="RING"/>
    <property type="match status" value="1"/>
</dbReference>
<dbReference type="KEGG" id="vg:31050504"/>
<dbReference type="Pfam" id="PF00653">
    <property type="entry name" value="BIR"/>
    <property type="match status" value="2"/>
</dbReference>
<reference evidence="6 7" key="1">
    <citation type="journal article" date="2016" name="Genome Biol. Evol.">
        <title>Genome Sequencing of the Behavior Manipulating Virus LbFV Reveals a Possible New Virus Family.</title>
        <authorList>
            <person name="Lepetit D."/>
            <person name="Gillet B."/>
            <person name="Hughes S."/>
            <person name="Kraaijeveld K."/>
            <person name="Varaldi J."/>
        </authorList>
    </citation>
    <scope>NUCLEOTIDE SEQUENCE [LARGE SCALE GENOMIC DNA]</scope>
    <source>
        <strain evidence="6">Valence Gotheron</strain>
    </source>
</reference>
<keyword evidence="3" id="KW-0862">Zinc</keyword>
<dbReference type="InterPro" id="IPR013083">
    <property type="entry name" value="Znf_RING/FYVE/PHD"/>
</dbReference>
<dbReference type="GO" id="GO:0061630">
    <property type="term" value="F:ubiquitin protein ligase activity"/>
    <property type="evidence" value="ECO:0007669"/>
    <property type="project" value="TreeGrafter"/>
</dbReference>
<dbReference type="FunFam" id="1.10.1170.10:FF:000002">
    <property type="entry name" value="Baculoviral IAP repeat containing 7"/>
    <property type="match status" value="1"/>
</dbReference>
<evidence type="ECO:0000256" key="1">
    <source>
        <dbReference type="ARBA" id="ARBA00022723"/>
    </source>
</evidence>
<dbReference type="GO" id="GO:0031398">
    <property type="term" value="P:positive regulation of protein ubiquitination"/>
    <property type="evidence" value="ECO:0007669"/>
    <property type="project" value="TreeGrafter"/>
</dbReference>
<dbReference type="Gene3D" id="3.30.40.10">
    <property type="entry name" value="Zinc/RING finger domain, C3HC4 (zinc finger)"/>
    <property type="match status" value="1"/>
</dbReference>
<dbReference type="EMBL" id="KY009685">
    <property type="protein sequence ID" value="AQQ79947.1"/>
    <property type="molecule type" value="Genomic_DNA"/>
</dbReference>
<dbReference type="SMART" id="SM00238">
    <property type="entry name" value="BIR"/>
    <property type="match status" value="2"/>
</dbReference>
<name>A0A1S5YD68_9VIRU</name>
<keyword evidence="1" id="KW-0479">Metal-binding</keyword>
<dbReference type="GO" id="GO:0008270">
    <property type="term" value="F:zinc ion binding"/>
    <property type="evidence" value="ECO:0007669"/>
    <property type="project" value="UniProtKB-KW"/>
</dbReference>
<dbReference type="RefSeq" id="YP_009345631.1">
    <property type="nucleotide sequence ID" value="NC_033778.1"/>
</dbReference>
<dbReference type="InterPro" id="IPR001841">
    <property type="entry name" value="Znf_RING"/>
</dbReference>
<dbReference type="Gene3D" id="1.10.1170.10">
    <property type="entry name" value="Inhibitor Of Apoptosis Protein (2mihbC-IAP-1), Chain A"/>
    <property type="match status" value="2"/>
</dbReference>
<proteinExistence type="predicted"/>
<feature type="domain" description="RING-type" evidence="5">
    <location>
        <begin position="294"/>
        <end position="329"/>
    </location>
</feature>
<dbReference type="GeneID" id="31050504"/>
<evidence type="ECO:0000256" key="2">
    <source>
        <dbReference type="ARBA" id="ARBA00022771"/>
    </source>
</evidence>
<organism evidence="6 7">
    <name type="scientific">Leptopilina boulardi filamentous virus</name>
    <dbReference type="NCBI Taxonomy" id="552509"/>
    <lineage>
        <taxon>Viruses</taxon>
        <taxon>Viruses incertae sedis</taxon>
        <taxon>Naldaviricetes</taxon>
        <taxon>Lefavirales</taxon>
        <taxon>Filamentoviridae</taxon>
        <taxon>Alphafilamentovirus</taxon>
        <taxon>Alphafilamentovirus leboulardi</taxon>
    </lineage>
</organism>
<accession>A0A1S5YD68</accession>